<accession>A0A6B2QY00</accession>
<dbReference type="AlphaFoldDB" id="A0A6B2QY00"/>
<dbReference type="InterPro" id="IPR036388">
    <property type="entry name" value="WH-like_DNA-bd_sf"/>
</dbReference>
<name>A0A6B2QY00_9BURK</name>
<dbReference type="SMART" id="SM00347">
    <property type="entry name" value="HTH_MARR"/>
    <property type="match status" value="1"/>
</dbReference>
<evidence type="ECO:0000259" key="2">
    <source>
        <dbReference type="PROSITE" id="PS50995"/>
    </source>
</evidence>
<dbReference type="PROSITE" id="PS50995">
    <property type="entry name" value="HTH_MARR_2"/>
    <property type="match status" value="1"/>
</dbReference>
<feature type="region of interest" description="Disordered" evidence="1">
    <location>
        <begin position="156"/>
        <end position="181"/>
    </location>
</feature>
<dbReference type="InterPro" id="IPR039422">
    <property type="entry name" value="MarR/SlyA-like"/>
</dbReference>
<reference evidence="3" key="1">
    <citation type="submission" date="2020-02" db="EMBL/GenBank/DDBJ databases">
        <authorList>
            <person name="Chen W.-M."/>
        </authorList>
    </citation>
    <scope>NUCLEOTIDE SEQUENCE</scope>
    <source>
        <strain evidence="3">NBD-18</strain>
    </source>
</reference>
<feature type="domain" description="HTH marR-type" evidence="2">
    <location>
        <begin position="22"/>
        <end position="151"/>
    </location>
</feature>
<sequence length="181" mass="20578">MGRNDGVVKKNAKPGHTIWDRPGYLVRRLHQIHVAMFLEQVADGEVTPIQYGLLSILASRPNIDQLTIGEELGLDRANVTDILKRLESRKLITRVVDPENRRRKICLATPAGLALVKRYERQMQDCQKRLLSPLQPSERQLFMDLLSRLVEANNESGRTSLKPNGDAFSSGRTEKIKKNRI</sequence>
<dbReference type="PANTHER" id="PTHR33164:SF95">
    <property type="entry name" value="TRANSCRIPTIONAL REGULATOR"/>
    <property type="match status" value="1"/>
</dbReference>
<dbReference type="GO" id="GO:0006950">
    <property type="term" value="P:response to stress"/>
    <property type="evidence" value="ECO:0007669"/>
    <property type="project" value="TreeGrafter"/>
</dbReference>
<evidence type="ECO:0000256" key="1">
    <source>
        <dbReference type="SAM" id="MobiDB-lite"/>
    </source>
</evidence>
<dbReference type="PANTHER" id="PTHR33164">
    <property type="entry name" value="TRANSCRIPTIONAL REGULATOR, MARR FAMILY"/>
    <property type="match status" value="1"/>
</dbReference>
<comment type="caution">
    <text evidence="3">The sequence shown here is derived from an EMBL/GenBank/DDBJ whole genome shotgun (WGS) entry which is preliminary data.</text>
</comment>
<dbReference type="Pfam" id="PF01047">
    <property type="entry name" value="MarR"/>
    <property type="match status" value="1"/>
</dbReference>
<dbReference type="EMBL" id="JAAGRN010000003">
    <property type="protein sequence ID" value="NDY82852.1"/>
    <property type="molecule type" value="Genomic_DNA"/>
</dbReference>
<dbReference type="InterPro" id="IPR036390">
    <property type="entry name" value="WH_DNA-bd_sf"/>
</dbReference>
<protein>
    <submittedName>
        <fullName evidence="3">Winged helix-turn-helix transcriptional regulator</fullName>
    </submittedName>
</protein>
<proteinExistence type="predicted"/>
<dbReference type="Gene3D" id="1.10.10.10">
    <property type="entry name" value="Winged helix-like DNA-binding domain superfamily/Winged helix DNA-binding domain"/>
    <property type="match status" value="1"/>
</dbReference>
<dbReference type="SUPFAM" id="SSF46785">
    <property type="entry name" value="Winged helix' DNA-binding domain"/>
    <property type="match status" value="1"/>
</dbReference>
<dbReference type="InterPro" id="IPR000835">
    <property type="entry name" value="HTH_MarR-typ"/>
</dbReference>
<dbReference type="PRINTS" id="PR00598">
    <property type="entry name" value="HTHMARR"/>
</dbReference>
<feature type="compositionally biased region" description="Basic and acidic residues" evidence="1">
    <location>
        <begin position="172"/>
        <end position="181"/>
    </location>
</feature>
<gene>
    <name evidence="3" type="ORF">G3I67_06365</name>
</gene>
<dbReference type="GO" id="GO:0003700">
    <property type="term" value="F:DNA-binding transcription factor activity"/>
    <property type="evidence" value="ECO:0007669"/>
    <property type="project" value="InterPro"/>
</dbReference>
<evidence type="ECO:0000313" key="3">
    <source>
        <dbReference type="EMBL" id="NDY82852.1"/>
    </source>
</evidence>
<dbReference type="RefSeq" id="WP_163652716.1">
    <property type="nucleotide sequence ID" value="NZ_JAAGRN010000003.1"/>
</dbReference>
<organism evidence="3">
    <name type="scientific">Sheuella amnicola</name>
    <dbReference type="NCBI Taxonomy" id="2707330"/>
    <lineage>
        <taxon>Bacteria</taxon>
        <taxon>Pseudomonadati</taxon>
        <taxon>Pseudomonadota</taxon>
        <taxon>Betaproteobacteria</taxon>
        <taxon>Burkholderiales</taxon>
        <taxon>Alcaligenaceae</taxon>
        <taxon>Sheuella</taxon>
    </lineage>
</organism>